<name>A0ABQ7L0D3_BRACM</name>
<gene>
    <name evidence="1" type="primary">A07g505330.1_BraROA</name>
    <name evidence="1" type="ORF">IGI04_026876</name>
</gene>
<dbReference type="Proteomes" id="UP000823674">
    <property type="component" value="Chromosome A07"/>
</dbReference>
<sequence length="315" mass="36191">QGIQLIEPTTEAFHTNDTCGWENAHGGRKGTEIGGNQSHQEVLQNQRADGKGIAVSPSRFSPLQDIVEDEEDEEGEEEILKEVEDGEILESKAAGKKVQRTQAVSSRRSVAVGKQARGKVARSKDLLYVGMQGTTKKTSEHPDFLATVKDVWDTTEPIYHSRSALSRFHKKLKLLKQPLRALNKTHYGDLPARTKQAYEELCNCQNTVLQDPMWESLARRLIGNSINPDWQWTLHRIQRMSQGKADTVLVKLLLQTTIYHIWRERNGRRHQQSRVTTDHMRRRIDKAVRNRISSLKYRFDHKYGGLLSRWFQLSM</sequence>
<organism evidence="1 2">
    <name type="scientific">Brassica rapa subsp. trilocularis</name>
    <dbReference type="NCBI Taxonomy" id="1813537"/>
    <lineage>
        <taxon>Eukaryota</taxon>
        <taxon>Viridiplantae</taxon>
        <taxon>Streptophyta</taxon>
        <taxon>Embryophyta</taxon>
        <taxon>Tracheophyta</taxon>
        <taxon>Spermatophyta</taxon>
        <taxon>Magnoliopsida</taxon>
        <taxon>eudicotyledons</taxon>
        <taxon>Gunneridae</taxon>
        <taxon>Pentapetalae</taxon>
        <taxon>rosids</taxon>
        <taxon>malvids</taxon>
        <taxon>Brassicales</taxon>
        <taxon>Brassicaceae</taxon>
        <taxon>Brassiceae</taxon>
        <taxon>Brassica</taxon>
    </lineage>
</organism>
<accession>A0ABQ7L0D3</accession>
<comment type="caution">
    <text evidence="1">The sequence shown here is derived from an EMBL/GenBank/DDBJ whole genome shotgun (WGS) entry which is preliminary data.</text>
</comment>
<keyword evidence="2" id="KW-1185">Reference proteome</keyword>
<reference evidence="1 2" key="1">
    <citation type="submission" date="2021-03" db="EMBL/GenBank/DDBJ databases">
        <authorList>
            <person name="King G.J."/>
            <person name="Bancroft I."/>
            <person name="Baten A."/>
            <person name="Bloomfield J."/>
            <person name="Borpatragohain P."/>
            <person name="He Z."/>
            <person name="Irish N."/>
            <person name="Irwin J."/>
            <person name="Liu K."/>
            <person name="Mauleon R.P."/>
            <person name="Moore J."/>
            <person name="Morris R."/>
            <person name="Ostergaard L."/>
            <person name="Wang B."/>
            <person name="Wells R."/>
        </authorList>
    </citation>
    <scope>NUCLEOTIDE SEQUENCE [LARGE SCALE GENOMIC DNA]</scope>
    <source>
        <strain evidence="1">R-o-18</strain>
        <tissue evidence="1">Leaf</tissue>
    </source>
</reference>
<evidence type="ECO:0000313" key="1">
    <source>
        <dbReference type="EMBL" id="KAG5379034.1"/>
    </source>
</evidence>
<feature type="non-terminal residue" evidence="1">
    <location>
        <position position="1"/>
    </location>
</feature>
<evidence type="ECO:0000313" key="2">
    <source>
        <dbReference type="Proteomes" id="UP000823674"/>
    </source>
</evidence>
<dbReference type="EMBL" id="JADBGQ010000009">
    <property type="protein sequence ID" value="KAG5379034.1"/>
    <property type="molecule type" value="Genomic_DNA"/>
</dbReference>
<proteinExistence type="predicted"/>
<protein>
    <submittedName>
        <fullName evidence="1">Uncharacterized protein</fullName>
    </submittedName>
</protein>